<dbReference type="GO" id="GO:0009401">
    <property type="term" value="P:phosphoenolpyruvate-dependent sugar phosphotransferase system"/>
    <property type="evidence" value="ECO:0007669"/>
    <property type="project" value="InterPro"/>
</dbReference>
<dbReference type="PANTHER" id="PTHR33799">
    <property type="entry name" value="PTS PERMEASE-RELATED-RELATED"/>
    <property type="match status" value="1"/>
</dbReference>
<dbReference type="EMBL" id="CP043046">
    <property type="protein sequence ID" value="QEI08951.1"/>
    <property type="molecule type" value="Genomic_DNA"/>
</dbReference>
<dbReference type="Gene3D" id="3.40.50.510">
    <property type="entry name" value="Phosphotransferase system, mannose-type IIA component"/>
    <property type="match status" value="1"/>
</dbReference>
<dbReference type="Pfam" id="PF03610">
    <property type="entry name" value="EIIA-man"/>
    <property type="match status" value="1"/>
</dbReference>
<reference evidence="3 4" key="1">
    <citation type="submission" date="2019-08" db="EMBL/GenBank/DDBJ databases">
        <title>Amphibian skin-associated Pigmentiphaga: genome sequence and occurrence across geography and hosts.</title>
        <authorList>
            <person name="Bletz M.C."/>
            <person name="Bunk B."/>
            <person name="Sproeer C."/>
            <person name="Biwer P."/>
            <person name="Reiter S."/>
            <person name="Rabemananjara F.C.E."/>
            <person name="Schulz S."/>
            <person name="Overmann J."/>
            <person name="Vences M."/>
        </authorList>
    </citation>
    <scope>NUCLEOTIDE SEQUENCE [LARGE SCALE GENOMIC DNA]</scope>
    <source>
        <strain evidence="3 4">Mada1488</strain>
    </source>
</reference>
<keyword evidence="1" id="KW-0808">Transferase</keyword>
<accession>A0A5C0B7A5</accession>
<evidence type="ECO:0000313" key="3">
    <source>
        <dbReference type="EMBL" id="QEI08951.1"/>
    </source>
</evidence>
<dbReference type="OrthoDB" id="8795346at2"/>
<keyword evidence="4" id="KW-1185">Reference proteome</keyword>
<dbReference type="KEGG" id="pacr:FXN63_26190"/>
<feature type="domain" description="PTS EIIA type-4" evidence="2">
    <location>
        <begin position="1"/>
        <end position="127"/>
    </location>
</feature>
<dbReference type="AlphaFoldDB" id="A0A5C0B7A5"/>
<name>A0A5C0B7A5_9BURK</name>
<protein>
    <submittedName>
        <fullName evidence="3">PTS mannose transporter subunit IIA</fullName>
    </submittedName>
</protein>
<dbReference type="InterPro" id="IPR036662">
    <property type="entry name" value="PTS_EIIA_man-typ_sf"/>
</dbReference>
<evidence type="ECO:0000256" key="1">
    <source>
        <dbReference type="ARBA" id="ARBA00022679"/>
    </source>
</evidence>
<dbReference type="PROSITE" id="PS51096">
    <property type="entry name" value="PTS_EIIA_TYPE_4"/>
    <property type="match status" value="1"/>
</dbReference>
<organism evidence="3 4">
    <name type="scientific">Pigmentiphaga aceris</name>
    <dbReference type="NCBI Taxonomy" id="1940612"/>
    <lineage>
        <taxon>Bacteria</taxon>
        <taxon>Pseudomonadati</taxon>
        <taxon>Pseudomonadota</taxon>
        <taxon>Betaproteobacteria</taxon>
        <taxon>Burkholderiales</taxon>
        <taxon>Alcaligenaceae</taxon>
        <taxon>Pigmentiphaga</taxon>
    </lineage>
</organism>
<dbReference type="SUPFAM" id="SSF53062">
    <property type="entry name" value="PTS system fructose IIA component-like"/>
    <property type="match status" value="1"/>
</dbReference>
<evidence type="ECO:0000259" key="2">
    <source>
        <dbReference type="PROSITE" id="PS51096"/>
    </source>
</evidence>
<dbReference type="InterPro" id="IPR051471">
    <property type="entry name" value="Bacterial_PTS_sugar_comp"/>
</dbReference>
<dbReference type="GO" id="GO:0016020">
    <property type="term" value="C:membrane"/>
    <property type="evidence" value="ECO:0007669"/>
    <property type="project" value="InterPro"/>
</dbReference>
<dbReference type="PANTHER" id="PTHR33799:SF1">
    <property type="entry name" value="PTS SYSTEM MANNOSE-SPECIFIC EIIAB COMPONENT-RELATED"/>
    <property type="match status" value="1"/>
</dbReference>
<proteinExistence type="predicted"/>
<dbReference type="RefSeq" id="WP_148818590.1">
    <property type="nucleotide sequence ID" value="NZ_CP043046.1"/>
</dbReference>
<evidence type="ECO:0000313" key="4">
    <source>
        <dbReference type="Proteomes" id="UP000325161"/>
    </source>
</evidence>
<sequence>MIGVVVVAHAPLATALLSCGTHVLGAVESVLPYDVGASDDPEATTAAVFDAIRRIDQGTGVLVLVDLLGATPANAATRAIEQAATIGHEALLVAGVNAPMLLRALTYRHLSLADAAHHARSGGVQGMVTVDCMAPPAL</sequence>
<dbReference type="InterPro" id="IPR004701">
    <property type="entry name" value="PTS_EIIA_man-typ"/>
</dbReference>
<dbReference type="Proteomes" id="UP000325161">
    <property type="component" value="Chromosome"/>
</dbReference>
<gene>
    <name evidence="3" type="ORF">FXN63_26190</name>
</gene>
<dbReference type="GO" id="GO:0016740">
    <property type="term" value="F:transferase activity"/>
    <property type="evidence" value="ECO:0007669"/>
    <property type="project" value="UniProtKB-KW"/>
</dbReference>